<sequence length="427" mass="46901">MQKRMGTFLAGAIAALSMTVSAAFADTTIKMVEVISSPPRTELLKKQIASFEQANPGTKVELVSLPWGQAFEKFLTMVQAGDTPDIVEMPERWMGLYANNGQLEDLGPYMAKWKDAGTLGDRAKQFGSVVDNKQYMIPYGYYVRAMFWNKKLFAEAGLKEAPKTLDEFMEANKKISAIQGKYGYCLRGGPGGFNGVQMFMNIANGKGGYFNEDGTATLNEPGAVKGLEMLADIYKNGYAPKDSVSWGFNEVVTGFYSGTCAMLDQDPDALIGIAEKMKPEDFGVAPLPTGPNGKSYPTLGYAGWAMFANSKVKDDAWKLMGTLLAPADNLEFAKNVGVLPIHNGADKDPYFGSESFKGWFQELSDPKTFEFVTPPTHLENLGNFYDSVSVKNFQEVLLGQKTPKAVADEWAAFLTEQQQAWMAKNKK</sequence>
<keyword evidence="4" id="KW-0732">Signal</keyword>
<dbReference type="Proteomes" id="UP000232163">
    <property type="component" value="Unassembled WGS sequence"/>
</dbReference>
<evidence type="ECO:0000256" key="3">
    <source>
        <dbReference type="ARBA" id="ARBA00022764"/>
    </source>
</evidence>
<dbReference type="SUPFAM" id="SSF53850">
    <property type="entry name" value="Periplasmic binding protein-like II"/>
    <property type="match status" value="1"/>
</dbReference>
<name>A0A2N9VUW4_9HYPH</name>
<feature type="chain" id="PRO_5014809132" evidence="4">
    <location>
        <begin position="26"/>
        <end position="427"/>
    </location>
</feature>
<evidence type="ECO:0000256" key="2">
    <source>
        <dbReference type="ARBA" id="ARBA00008520"/>
    </source>
</evidence>
<dbReference type="PANTHER" id="PTHR43649">
    <property type="entry name" value="ARABINOSE-BINDING PROTEIN-RELATED"/>
    <property type="match status" value="1"/>
</dbReference>
<accession>A0A2N9VUW4</accession>
<organism evidence="5 6">
    <name type="scientific">Phyllobacterium zundukense</name>
    <dbReference type="NCBI Taxonomy" id="1867719"/>
    <lineage>
        <taxon>Bacteria</taxon>
        <taxon>Pseudomonadati</taxon>
        <taxon>Pseudomonadota</taxon>
        <taxon>Alphaproteobacteria</taxon>
        <taxon>Hyphomicrobiales</taxon>
        <taxon>Phyllobacteriaceae</taxon>
        <taxon>Phyllobacterium</taxon>
    </lineage>
</organism>
<protein>
    <submittedName>
        <fullName evidence="5">ABC transporter substrate-binding protein</fullName>
    </submittedName>
</protein>
<evidence type="ECO:0000256" key="4">
    <source>
        <dbReference type="SAM" id="SignalP"/>
    </source>
</evidence>
<comment type="similarity">
    <text evidence="2">Belongs to the bacterial solute-binding protein 1 family.</text>
</comment>
<dbReference type="InterPro" id="IPR050490">
    <property type="entry name" value="Bact_solute-bd_prot1"/>
</dbReference>
<proteinExistence type="inferred from homology"/>
<dbReference type="Pfam" id="PF01547">
    <property type="entry name" value="SBP_bac_1"/>
    <property type="match status" value="1"/>
</dbReference>
<dbReference type="OrthoDB" id="9811951at2"/>
<dbReference type="AlphaFoldDB" id="A0A2N9VUW4"/>
<dbReference type="EMBL" id="MZMT01000043">
    <property type="protein sequence ID" value="PIO43282.1"/>
    <property type="molecule type" value="Genomic_DNA"/>
</dbReference>
<dbReference type="CDD" id="cd13585">
    <property type="entry name" value="PBP2_TMBP_like"/>
    <property type="match status" value="1"/>
</dbReference>
<reference evidence="6" key="1">
    <citation type="journal article" date="2017" name="Int J Environ Stud">
        <title>Does the Miocene-Pliocene relict legume Oxytropis triphylla form nitrogen-fixing nodules with a combination of bacterial strains?</title>
        <authorList>
            <person name="Safronova V."/>
            <person name="Belimov A."/>
            <person name="Sazanova A."/>
            <person name="Kuznetsova I."/>
            <person name="Popova J."/>
            <person name="Andronov E."/>
            <person name="Verkhozina A."/>
            <person name="Tikhonovich I."/>
        </authorList>
    </citation>
    <scope>NUCLEOTIDE SEQUENCE [LARGE SCALE GENOMIC DNA]</scope>
    <source>
        <strain evidence="6">Tri-38</strain>
    </source>
</reference>
<dbReference type="PANTHER" id="PTHR43649:SF30">
    <property type="entry name" value="ABC TRANSPORTER SUBSTRATE-BINDING PROTEIN"/>
    <property type="match status" value="1"/>
</dbReference>
<gene>
    <name evidence="5" type="ORF">B5P45_18800</name>
</gene>
<dbReference type="Gene3D" id="3.40.190.10">
    <property type="entry name" value="Periplasmic binding protein-like II"/>
    <property type="match status" value="1"/>
</dbReference>
<evidence type="ECO:0000313" key="6">
    <source>
        <dbReference type="Proteomes" id="UP000232163"/>
    </source>
</evidence>
<dbReference type="GO" id="GO:0042597">
    <property type="term" value="C:periplasmic space"/>
    <property type="evidence" value="ECO:0007669"/>
    <property type="project" value="UniProtKB-SubCell"/>
</dbReference>
<feature type="signal peptide" evidence="4">
    <location>
        <begin position="1"/>
        <end position="25"/>
    </location>
</feature>
<evidence type="ECO:0000256" key="1">
    <source>
        <dbReference type="ARBA" id="ARBA00004418"/>
    </source>
</evidence>
<keyword evidence="6" id="KW-1185">Reference proteome</keyword>
<comment type="caution">
    <text evidence="5">The sequence shown here is derived from an EMBL/GenBank/DDBJ whole genome shotgun (WGS) entry which is preliminary data.</text>
</comment>
<keyword evidence="3" id="KW-0574">Periplasm</keyword>
<dbReference type="InterPro" id="IPR006059">
    <property type="entry name" value="SBP"/>
</dbReference>
<comment type="subcellular location">
    <subcellularLocation>
        <location evidence="1">Periplasm</location>
    </subcellularLocation>
</comment>
<evidence type="ECO:0000313" key="5">
    <source>
        <dbReference type="EMBL" id="PIO43282.1"/>
    </source>
</evidence>